<reference evidence="2 5" key="2">
    <citation type="submission" date="2017-11" db="EMBL/GenBank/DDBJ databases">
        <authorList>
            <person name="Founou R.C."/>
            <person name="Founou L."/>
            <person name="Allam M."/>
            <person name="Ismail A."/>
            <person name="Essack S.Y."/>
        </authorList>
    </citation>
    <scope>NUCLEOTIDE SEQUENCE [LARGE SCALE GENOMIC DNA]</scope>
    <source>
        <strain evidence="2 5">G703N2B1</strain>
    </source>
</reference>
<accession>A0A0D1I7M5</accession>
<name>A0A0D1I7M5_STAAU</name>
<evidence type="ECO:0000313" key="4">
    <source>
        <dbReference type="Proteomes" id="UP000032274"/>
    </source>
</evidence>
<reference evidence="1 4" key="1">
    <citation type="submission" date="2015-01" db="EMBL/GenBank/DDBJ databases">
        <title>Characterization of Swiss Staphylococcus aureus strains involved in food poisoning.</title>
        <authorList>
            <person name="Crovadore J."/>
            <person name="Chablais R."/>
            <person name="Tonacini J."/>
            <person name="Schnyder B."/>
            <person name="Lefort F."/>
        </authorList>
    </citation>
    <scope>NUCLEOTIDE SEQUENCE [LARGE SCALE GENOMIC DNA]</scope>
    <source>
        <strain evidence="1 4">SA-120</strain>
    </source>
</reference>
<dbReference type="Proteomes" id="UP000032274">
    <property type="component" value="Unassembled WGS sequence"/>
</dbReference>
<dbReference type="EMBL" id="UHAP01000001">
    <property type="protein sequence ID" value="SUK35920.1"/>
    <property type="molecule type" value="Genomic_DNA"/>
</dbReference>
<organism evidence="3 6">
    <name type="scientific">Staphylococcus aureus</name>
    <dbReference type="NCBI Taxonomy" id="1280"/>
    <lineage>
        <taxon>Bacteria</taxon>
        <taxon>Bacillati</taxon>
        <taxon>Bacillota</taxon>
        <taxon>Bacilli</taxon>
        <taxon>Bacillales</taxon>
        <taxon>Staphylococcaceae</taxon>
        <taxon>Staphylococcus</taxon>
    </lineage>
</organism>
<reference evidence="3 6" key="3">
    <citation type="submission" date="2018-06" db="EMBL/GenBank/DDBJ databases">
        <authorList>
            <consortium name="Pathogen Informatics"/>
            <person name="Doyle S."/>
        </authorList>
    </citation>
    <scope>NUCLEOTIDE SEQUENCE [LARGE SCALE GENOMIC DNA]</scope>
    <source>
        <strain evidence="3 6">NCTC6133</strain>
    </source>
</reference>
<sequence length="142" mass="17112">MTRSALKPFKNKRVMVTGRIHRVLFKNYLDRHSTFKPNVRILLKDVIVSGVSIDHLWLYETNKYYALAMELIHQRVKFSANVVPYYKINRNNNLFVQDYGIKRKGKLVTEETYIQNNQYQDKIYEKLPNIDFRLEDFYSKEN</sequence>
<dbReference type="EMBL" id="PGWZ01000375">
    <property type="protein sequence ID" value="PPJ74407.1"/>
    <property type="molecule type" value="Genomic_DNA"/>
</dbReference>
<dbReference type="Proteomes" id="UP000255091">
    <property type="component" value="Unassembled WGS sequence"/>
</dbReference>
<evidence type="ECO:0000313" key="6">
    <source>
        <dbReference type="Proteomes" id="UP000255091"/>
    </source>
</evidence>
<gene>
    <name evidence="2" type="ORF">CV021_08310</name>
    <name evidence="3" type="ORF">NCTC6133_00784</name>
    <name evidence="1" type="ORF">QU38_10305</name>
</gene>
<dbReference type="EMBL" id="JXIG01000628">
    <property type="protein sequence ID" value="KIT96223.1"/>
    <property type="molecule type" value="Genomic_DNA"/>
</dbReference>
<dbReference type="Proteomes" id="UP000238775">
    <property type="component" value="Unassembled WGS sequence"/>
</dbReference>
<proteinExistence type="predicted"/>
<evidence type="ECO:0000313" key="5">
    <source>
        <dbReference type="Proteomes" id="UP000238775"/>
    </source>
</evidence>
<evidence type="ECO:0000313" key="1">
    <source>
        <dbReference type="EMBL" id="KIT96223.1"/>
    </source>
</evidence>
<evidence type="ECO:0000313" key="2">
    <source>
        <dbReference type="EMBL" id="PPJ74407.1"/>
    </source>
</evidence>
<evidence type="ECO:0000313" key="3">
    <source>
        <dbReference type="EMBL" id="SUK35920.1"/>
    </source>
</evidence>
<dbReference type="RefSeq" id="WP_000198501.1">
    <property type="nucleotide sequence ID" value="NZ_BAABRE010000005.1"/>
</dbReference>
<accession>A0A2S6D598</accession>
<protein>
    <submittedName>
        <fullName evidence="3">Uncharacterized protein</fullName>
    </submittedName>
</protein>
<dbReference type="AlphaFoldDB" id="A0A0D1I7M5"/>